<keyword evidence="2 5" id="KW-0479">Metal-binding</keyword>
<dbReference type="EMBL" id="CM001167">
    <property type="protein sequence ID" value="EGJ71161.1"/>
    <property type="molecule type" value="Genomic_DNA"/>
</dbReference>
<protein>
    <recommendedName>
        <fullName evidence="5">Histidinol dehydrogenase</fullName>
        <shortName evidence="5">HDH</shortName>
        <ecNumber evidence="5">1.1.1.23</ecNumber>
    </recommendedName>
</protein>
<dbReference type="InterPro" id="IPR001692">
    <property type="entry name" value="Histidinol_DH_CS"/>
</dbReference>
<feature type="active site" description="Proton acceptor" evidence="5 7">
    <location>
        <position position="325"/>
    </location>
</feature>
<evidence type="ECO:0000256" key="9">
    <source>
        <dbReference type="PIRSR" id="PIRSR000099-3"/>
    </source>
</evidence>
<keyword evidence="4 5" id="KW-0560">Oxidoreductase</keyword>
<dbReference type="CDD" id="cd06572">
    <property type="entry name" value="Histidinol_dh"/>
    <property type="match status" value="1"/>
</dbReference>
<dbReference type="eggNOG" id="COG0141">
    <property type="taxonomic scope" value="Bacteria"/>
</dbReference>
<feature type="binding site" evidence="5 8">
    <location>
        <position position="127"/>
    </location>
    <ligand>
        <name>NAD(+)</name>
        <dbReference type="ChEBI" id="CHEBI:57540"/>
    </ligand>
</feature>
<keyword evidence="5 8" id="KW-0520">NAD</keyword>
<keyword evidence="5" id="KW-0028">Amino-acid biosynthesis</keyword>
<evidence type="ECO:0000256" key="7">
    <source>
        <dbReference type="PIRSR" id="PIRSR000099-1"/>
    </source>
</evidence>
<feature type="binding site" evidence="5 8">
    <location>
        <position position="189"/>
    </location>
    <ligand>
        <name>NAD(+)</name>
        <dbReference type="ChEBI" id="CHEBI:57540"/>
    </ligand>
</feature>
<comment type="catalytic activity">
    <reaction evidence="5">
        <text>L-histidinol + 2 NAD(+) + H2O = L-histidine + 2 NADH + 3 H(+)</text>
        <dbReference type="Rhea" id="RHEA:20641"/>
        <dbReference type="ChEBI" id="CHEBI:15377"/>
        <dbReference type="ChEBI" id="CHEBI:15378"/>
        <dbReference type="ChEBI" id="CHEBI:57540"/>
        <dbReference type="ChEBI" id="CHEBI:57595"/>
        <dbReference type="ChEBI" id="CHEBI:57699"/>
        <dbReference type="ChEBI" id="CHEBI:57945"/>
        <dbReference type="EC" id="1.1.1.23"/>
    </reaction>
</comment>
<dbReference type="PIRSF" id="PIRSF000099">
    <property type="entry name" value="Histidinol_dh"/>
    <property type="match status" value="1"/>
</dbReference>
<evidence type="ECO:0000313" key="13">
    <source>
        <dbReference type="Proteomes" id="UP000018439"/>
    </source>
</evidence>
<dbReference type="FunFam" id="3.40.50.1980:FF:000001">
    <property type="entry name" value="Histidinol dehydrogenase"/>
    <property type="match status" value="1"/>
</dbReference>
<evidence type="ECO:0000256" key="5">
    <source>
        <dbReference type="HAMAP-Rule" id="MF_01024"/>
    </source>
</evidence>
<keyword evidence="13" id="KW-1185">Reference proteome</keyword>
<feature type="binding site" evidence="5 10">
    <location>
        <position position="261"/>
    </location>
    <ligand>
        <name>Zn(2+)</name>
        <dbReference type="ChEBI" id="CHEBI:29105"/>
    </ligand>
</feature>
<dbReference type="STRING" id="679937.Bcop_0954"/>
<organism evidence="12 13">
    <name type="scientific">Bacteroides coprosuis DSM 18011</name>
    <dbReference type="NCBI Taxonomy" id="679937"/>
    <lineage>
        <taxon>Bacteria</taxon>
        <taxon>Pseudomonadati</taxon>
        <taxon>Bacteroidota</taxon>
        <taxon>Bacteroidia</taxon>
        <taxon>Bacteroidales</taxon>
        <taxon>Bacteroidaceae</taxon>
        <taxon>Bacteroides</taxon>
    </lineage>
</organism>
<dbReference type="PRINTS" id="PR00083">
    <property type="entry name" value="HOLDHDRGNASE"/>
</dbReference>
<dbReference type="HAMAP" id="MF_01024">
    <property type="entry name" value="HisD"/>
    <property type="match status" value="1"/>
</dbReference>
<evidence type="ECO:0000256" key="6">
    <source>
        <dbReference type="PIRNR" id="PIRNR000099"/>
    </source>
</evidence>
<feature type="binding site" evidence="5 9">
    <location>
        <position position="236"/>
    </location>
    <ligand>
        <name>substrate</name>
    </ligand>
</feature>
<evidence type="ECO:0000256" key="2">
    <source>
        <dbReference type="ARBA" id="ARBA00022723"/>
    </source>
</evidence>
<keyword evidence="5" id="KW-0368">Histidine biosynthesis</keyword>
<feature type="binding site" evidence="5 9">
    <location>
        <position position="418"/>
    </location>
    <ligand>
        <name>substrate</name>
    </ligand>
</feature>
<feature type="active site" description="Proton acceptor" evidence="5 7">
    <location>
        <position position="326"/>
    </location>
</feature>
<comment type="pathway">
    <text evidence="5">Amino-acid biosynthesis; L-histidine biosynthesis; L-histidine from 5-phospho-alpha-D-ribose 1-diphosphate: step 9/9.</text>
</comment>
<dbReference type="Gene3D" id="1.20.5.1300">
    <property type="match status" value="1"/>
</dbReference>
<feature type="binding site" evidence="5 9">
    <location>
        <position position="326"/>
    </location>
    <ligand>
        <name>substrate</name>
    </ligand>
</feature>
<dbReference type="AlphaFoldDB" id="F3ZUJ6"/>
<feature type="binding site" evidence="5 10">
    <location>
        <position position="359"/>
    </location>
    <ligand>
        <name>Zn(2+)</name>
        <dbReference type="ChEBI" id="CHEBI:29105"/>
    </ligand>
</feature>
<evidence type="ECO:0000313" key="12">
    <source>
        <dbReference type="EMBL" id="EGJ71161.1"/>
    </source>
</evidence>
<feature type="binding site" evidence="5 9">
    <location>
        <position position="413"/>
    </location>
    <ligand>
        <name>substrate</name>
    </ligand>
</feature>
<dbReference type="SUPFAM" id="SSF53720">
    <property type="entry name" value="ALDH-like"/>
    <property type="match status" value="1"/>
</dbReference>
<evidence type="ECO:0000256" key="4">
    <source>
        <dbReference type="ARBA" id="ARBA00023002"/>
    </source>
</evidence>
<proteinExistence type="inferred from homology"/>
<dbReference type="GO" id="GO:0005829">
    <property type="term" value="C:cytosol"/>
    <property type="evidence" value="ECO:0007669"/>
    <property type="project" value="TreeGrafter"/>
</dbReference>
<dbReference type="InterPro" id="IPR012131">
    <property type="entry name" value="Hstdl_DH"/>
</dbReference>
<name>F3ZUJ6_9BACE</name>
<dbReference type="GO" id="GO:0051287">
    <property type="term" value="F:NAD binding"/>
    <property type="evidence" value="ECO:0007669"/>
    <property type="project" value="InterPro"/>
</dbReference>
<reference evidence="12 13" key="1">
    <citation type="journal article" date="2011" name="Stand. Genomic Sci.">
        <title>Non-contiguous finished genome sequence of Bacteroides coprosuis type strain (PC139).</title>
        <authorList>
            <person name="Land M."/>
            <person name="Held B."/>
            <person name="Gronow S."/>
            <person name="Abt B."/>
            <person name="Lucas S."/>
            <person name="Del Rio T.G."/>
            <person name="Nolan M."/>
            <person name="Tice H."/>
            <person name="Cheng J.F."/>
            <person name="Pitluck S."/>
            <person name="Liolios K."/>
            <person name="Pagani I."/>
            <person name="Ivanova N."/>
            <person name="Mavromatis K."/>
            <person name="Mikhailova N."/>
            <person name="Pati A."/>
            <person name="Tapia R."/>
            <person name="Han C."/>
            <person name="Goodwin L."/>
            <person name="Chen A."/>
            <person name="Palaniappan K."/>
            <person name="Hauser L."/>
            <person name="Brambilla E.M."/>
            <person name="Rohde M."/>
            <person name="Goker M."/>
            <person name="Detter J.C."/>
            <person name="Woyke T."/>
            <person name="Bristow J."/>
            <person name="Eisen J.A."/>
            <person name="Markowitz V."/>
            <person name="Hugenholtz P."/>
            <person name="Kyrpides N.C."/>
            <person name="Klenk H.P."/>
            <person name="Lapidus A."/>
        </authorList>
    </citation>
    <scope>NUCLEOTIDE SEQUENCE</scope>
    <source>
        <strain evidence="12 13">DSM 18011</strain>
    </source>
</reference>
<evidence type="ECO:0000256" key="10">
    <source>
        <dbReference type="PIRSR" id="PIRSR000099-4"/>
    </source>
</evidence>
<dbReference type="GO" id="GO:0008270">
    <property type="term" value="F:zinc ion binding"/>
    <property type="evidence" value="ECO:0007669"/>
    <property type="project" value="UniProtKB-UniRule"/>
</dbReference>
<comment type="cofactor">
    <cofactor evidence="5 10">
        <name>Zn(2+)</name>
        <dbReference type="ChEBI" id="CHEBI:29105"/>
    </cofactor>
    <text evidence="5 10">Binds 1 zinc ion per subunit.</text>
</comment>
<accession>F3ZUJ6</accession>
<dbReference type="Gene3D" id="3.40.50.1980">
    <property type="entry name" value="Nitrogenase molybdenum iron protein domain"/>
    <property type="match status" value="2"/>
</dbReference>
<feature type="binding site" evidence="5 8">
    <location>
        <position position="212"/>
    </location>
    <ligand>
        <name>NAD(+)</name>
        <dbReference type="ChEBI" id="CHEBI:57540"/>
    </ligand>
</feature>
<feature type="binding site" evidence="5 10">
    <location>
        <position position="258"/>
    </location>
    <ligand>
        <name>Zn(2+)</name>
        <dbReference type="ChEBI" id="CHEBI:29105"/>
    </ligand>
</feature>
<feature type="binding site" evidence="5 9">
    <location>
        <position position="261"/>
    </location>
    <ligand>
        <name>substrate</name>
    </ligand>
</feature>
<feature type="binding site" evidence="5 10">
    <location>
        <position position="418"/>
    </location>
    <ligand>
        <name>Zn(2+)</name>
        <dbReference type="ChEBI" id="CHEBI:29105"/>
    </ligand>
</feature>
<feature type="binding site" evidence="5 9">
    <location>
        <position position="359"/>
    </location>
    <ligand>
        <name>substrate</name>
    </ligand>
</feature>
<sequence>MKTYKLIDNPSRKLWDSLCMRPLLDHQNLKNLCREVFESVSIKKDVALLAYTEKFDQVKLSSIYLDEKELQKNAYQIDEPLKIAINQAYENISQFHIAQIPQAVKLETFPGVFCTQEFRAIEKVGLYIPGGSAPLFSTLLMLAIPAQIVGCKEVVLCTPVNRSGKIDAALCYAAQLCGIKQILKLGGVQAIAALSQGTERTSPVYKIFGPGNQYVVAAKQYAQEQGVAIDLPAGPSEVLVIADDSANPDFIAADLLSQAEHGPDSQVVLLVTNVDILEQVMLKLDEQLESLPRRNIVKLALSQSRFIVFDDLDTCIDFSNVYAPEHLILSIDKADSYLSSIQNAGSVFVGNYSPESAGDYASGTNHTLPTNGYAKSYSGVNIDAFLKKITFQKLTAKGIAKISPIVETMAKAEGLEAHALASRLRREFVENKGE</sequence>
<dbReference type="NCBIfam" id="TIGR00069">
    <property type="entry name" value="hisD"/>
    <property type="match status" value="1"/>
</dbReference>
<comment type="function">
    <text evidence="5">Catalyzes the sequential NAD-dependent oxidations of L-histidinol to L-histidinaldehyde and then to L-histidine.</text>
</comment>
<evidence type="ECO:0000256" key="11">
    <source>
        <dbReference type="RuleBase" id="RU004175"/>
    </source>
</evidence>
<comment type="similarity">
    <text evidence="1 5 6 11">Belongs to the histidinol dehydrogenase family.</text>
</comment>
<dbReference type="PANTHER" id="PTHR21256:SF2">
    <property type="entry name" value="HISTIDINE BIOSYNTHESIS TRIFUNCTIONAL PROTEIN"/>
    <property type="match status" value="1"/>
</dbReference>
<evidence type="ECO:0000256" key="3">
    <source>
        <dbReference type="ARBA" id="ARBA00022833"/>
    </source>
</evidence>
<gene>
    <name evidence="5" type="primary">hisD</name>
    <name evidence="12" type="ORF">Bcop_0954</name>
</gene>
<dbReference type="GO" id="GO:0000105">
    <property type="term" value="P:L-histidine biosynthetic process"/>
    <property type="evidence" value="ECO:0007669"/>
    <property type="project" value="UniProtKB-UniRule"/>
</dbReference>
<dbReference type="OrthoDB" id="9805269at2"/>
<dbReference type="PANTHER" id="PTHR21256">
    <property type="entry name" value="HISTIDINOL DEHYDROGENASE HDH"/>
    <property type="match status" value="1"/>
</dbReference>
<evidence type="ECO:0000256" key="1">
    <source>
        <dbReference type="ARBA" id="ARBA00010178"/>
    </source>
</evidence>
<keyword evidence="3 5" id="KW-0862">Zinc</keyword>
<dbReference type="UniPathway" id="UPA00031">
    <property type="reaction ID" value="UER00014"/>
</dbReference>
<dbReference type="GO" id="GO:0004399">
    <property type="term" value="F:histidinol dehydrogenase activity"/>
    <property type="evidence" value="ECO:0007669"/>
    <property type="project" value="UniProtKB-UniRule"/>
</dbReference>
<dbReference type="PROSITE" id="PS00611">
    <property type="entry name" value="HISOL_DEHYDROGENASE"/>
    <property type="match status" value="1"/>
</dbReference>
<dbReference type="EC" id="1.1.1.23" evidence="5"/>
<dbReference type="Proteomes" id="UP000018439">
    <property type="component" value="Chromosome"/>
</dbReference>
<feature type="binding site" evidence="5 9">
    <location>
        <position position="258"/>
    </location>
    <ligand>
        <name>substrate</name>
    </ligand>
</feature>
<evidence type="ECO:0000256" key="8">
    <source>
        <dbReference type="PIRSR" id="PIRSR000099-2"/>
    </source>
</evidence>
<dbReference type="Pfam" id="PF00815">
    <property type="entry name" value="Histidinol_dh"/>
    <property type="match status" value="1"/>
</dbReference>
<dbReference type="InterPro" id="IPR022695">
    <property type="entry name" value="Histidinol_DH_monofunct"/>
</dbReference>
<dbReference type="InterPro" id="IPR016161">
    <property type="entry name" value="Ald_DH/histidinol_DH"/>
</dbReference>
<dbReference type="HOGENOM" id="CLU_006732_3_0_10"/>